<accession>A0A7J5Y6J5</accession>
<gene>
    <name evidence="1" type="ORF">F7725_007896</name>
</gene>
<sequence>MRDELGSCAPGSFTAVALFYIYGAAAGPAVARPSSLHCLQDAVGGCNISNLQVVFSRKEEIQDKTKITVVVLRPLKTDHERVQHYPASPSCYVVY</sequence>
<keyword evidence="2" id="KW-1185">Reference proteome</keyword>
<evidence type="ECO:0000313" key="1">
    <source>
        <dbReference type="EMBL" id="KAF3844733.1"/>
    </source>
</evidence>
<evidence type="ECO:0000313" key="2">
    <source>
        <dbReference type="Proteomes" id="UP000518266"/>
    </source>
</evidence>
<dbReference type="EMBL" id="JAAKFY010000015">
    <property type="protein sequence ID" value="KAF3844733.1"/>
    <property type="molecule type" value="Genomic_DNA"/>
</dbReference>
<protein>
    <submittedName>
        <fullName evidence="1">Uncharacterized protein</fullName>
    </submittedName>
</protein>
<dbReference type="AlphaFoldDB" id="A0A7J5Y6J5"/>
<proteinExistence type="predicted"/>
<organism evidence="1 2">
    <name type="scientific">Dissostichus mawsoni</name>
    <name type="common">Antarctic cod</name>
    <dbReference type="NCBI Taxonomy" id="36200"/>
    <lineage>
        <taxon>Eukaryota</taxon>
        <taxon>Metazoa</taxon>
        <taxon>Chordata</taxon>
        <taxon>Craniata</taxon>
        <taxon>Vertebrata</taxon>
        <taxon>Euteleostomi</taxon>
        <taxon>Actinopterygii</taxon>
        <taxon>Neopterygii</taxon>
        <taxon>Teleostei</taxon>
        <taxon>Neoteleostei</taxon>
        <taxon>Acanthomorphata</taxon>
        <taxon>Eupercaria</taxon>
        <taxon>Perciformes</taxon>
        <taxon>Notothenioidei</taxon>
        <taxon>Nototheniidae</taxon>
        <taxon>Dissostichus</taxon>
    </lineage>
</organism>
<comment type="caution">
    <text evidence="1">The sequence shown here is derived from an EMBL/GenBank/DDBJ whole genome shotgun (WGS) entry which is preliminary data.</text>
</comment>
<reference evidence="1 2" key="1">
    <citation type="submission" date="2020-03" db="EMBL/GenBank/DDBJ databases">
        <title>Dissostichus mawsoni Genome sequencing and assembly.</title>
        <authorList>
            <person name="Park H."/>
        </authorList>
    </citation>
    <scope>NUCLEOTIDE SEQUENCE [LARGE SCALE GENOMIC DNA]</scope>
    <source>
        <strain evidence="1">DM0001</strain>
        <tissue evidence="1">Muscle</tissue>
    </source>
</reference>
<name>A0A7J5Y6J5_DISMA</name>
<dbReference type="Proteomes" id="UP000518266">
    <property type="component" value="Unassembled WGS sequence"/>
</dbReference>